<accession>A0ABY1ZIZ0</accession>
<dbReference type="RefSeq" id="WP_131483026.1">
    <property type="nucleotide sequence ID" value="NZ_SJDL01000029.1"/>
</dbReference>
<dbReference type="PANTHER" id="PTHR47829:SF3">
    <property type="entry name" value="AMINOGLYCOSIDE PHOSPHOTRANSFERASE DOMAIN-CONTAINING PROTEIN"/>
    <property type="match status" value="1"/>
</dbReference>
<protein>
    <submittedName>
        <fullName evidence="2">Phosphotransferase family protein</fullName>
    </submittedName>
</protein>
<gene>
    <name evidence="2" type="ORF">EZI54_16725</name>
</gene>
<dbReference type="Pfam" id="PF01636">
    <property type="entry name" value="APH"/>
    <property type="match status" value="1"/>
</dbReference>
<sequence>MSVHANLDPELVDVLDAHRFDEQQLKAWLRQAMPDIGDRLEVKQFQGGQSNPTFLLDTDSGRYVLRKKPPGKTLPSAHMVEREYKVVRALSDHTDVPVPQARVLCEDASVIGTPFYIMDFTPGRVVSHPALRALDREERRPVHEAAMDTLARLHAVDVNAVGLGDFGRPEGYVARQVSRWTKQYLAAKTDEMPAMDKLMAWLPDHLPATDETAIAHGDYRLGNLMLAPDEPRVAAILDWELSTLGHPLADLAYYCLPYHLPMDLEGSRGIVGEDLEALNIPDEQETIERYCRQSGRSGIADWHVFLAFSLFRLASIVQGVYARALQGNASNADALQVGKRASMLADAGWRIAQQGNRGVAE</sequence>
<dbReference type="PANTHER" id="PTHR47829">
    <property type="entry name" value="HYDROLASE, PUTATIVE (AFU_ORTHOLOGUE AFUA_1G12880)-RELATED"/>
    <property type="match status" value="1"/>
</dbReference>
<dbReference type="Gene3D" id="3.90.1200.10">
    <property type="match status" value="1"/>
</dbReference>
<dbReference type="InterPro" id="IPR002575">
    <property type="entry name" value="Aminoglycoside_PTrfase"/>
</dbReference>
<dbReference type="EMBL" id="SJDL01000029">
    <property type="protein sequence ID" value="TBW51880.1"/>
    <property type="molecule type" value="Genomic_DNA"/>
</dbReference>
<dbReference type="Gene3D" id="3.30.200.20">
    <property type="entry name" value="Phosphorylase Kinase, domain 1"/>
    <property type="match status" value="1"/>
</dbReference>
<dbReference type="Proteomes" id="UP000313645">
    <property type="component" value="Unassembled WGS sequence"/>
</dbReference>
<feature type="domain" description="Aminoglycoside phosphotransferase" evidence="1">
    <location>
        <begin position="41"/>
        <end position="258"/>
    </location>
</feature>
<organism evidence="2 3">
    <name type="scientific">Marinobacter halodurans</name>
    <dbReference type="NCBI Taxonomy" id="2528979"/>
    <lineage>
        <taxon>Bacteria</taxon>
        <taxon>Pseudomonadati</taxon>
        <taxon>Pseudomonadota</taxon>
        <taxon>Gammaproteobacteria</taxon>
        <taxon>Pseudomonadales</taxon>
        <taxon>Marinobacteraceae</taxon>
        <taxon>Marinobacter</taxon>
    </lineage>
</organism>
<evidence type="ECO:0000313" key="3">
    <source>
        <dbReference type="Proteomes" id="UP000313645"/>
    </source>
</evidence>
<dbReference type="SUPFAM" id="SSF56112">
    <property type="entry name" value="Protein kinase-like (PK-like)"/>
    <property type="match status" value="1"/>
</dbReference>
<dbReference type="InterPro" id="IPR052898">
    <property type="entry name" value="ACAD10-like"/>
</dbReference>
<name>A0ABY1ZIZ0_9GAMM</name>
<reference evidence="2 3" key="1">
    <citation type="submission" date="2019-02" db="EMBL/GenBank/DDBJ databases">
        <title>Marinobacter halodurans sp. nov., a marine bacterium isolated from sea tidal flat.</title>
        <authorList>
            <person name="Yoo Y."/>
            <person name="Lee D.W."/>
            <person name="Kim B.S."/>
            <person name="Kim J.-J."/>
        </authorList>
    </citation>
    <scope>NUCLEOTIDE SEQUENCE [LARGE SCALE GENOMIC DNA]</scope>
    <source>
        <strain evidence="2 3">YJ-S3-2</strain>
    </source>
</reference>
<comment type="caution">
    <text evidence="2">The sequence shown here is derived from an EMBL/GenBank/DDBJ whole genome shotgun (WGS) entry which is preliminary data.</text>
</comment>
<evidence type="ECO:0000313" key="2">
    <source>
        <dbReference type="EMBL" id="TBW51880.1"/>
    </source>
</evidence>
<proteinExistence type="predicted"/>
<dbReference type="CDD" id="cd05154">
    <property type="entry name" value="ACAD10_11_N-like"/>
    <property type="match status" value="1"/>
</dbReference>
<dbReference type="InterPro" id="IPR041726">
    <property type="entry name" value="ACAD10_11_N"/>
</dbReference>
<keyword evidence="3" id="KW-1185">Reference proteome</keyword>
<evidence type="ECO:0000259" key="1">
    <source>
        <dbReference type="Pfam" id="PF01636"/>
    </source>
</evidence>
<dbReference type="InterPro" id="IPR011009">
    <property type="entry name" value="Kinase-like_dom_sf"/>
</dbReference>